<dbReference type="PANTHER" id="PTHR47963:SF8">
    <property type="entry name" value="ATP-DEPENDENT RNA HELICASE DEAD"/>
    <property type="match status" value="1"/>
</dbReference>
<dbReference type="InterPro" id="IPR012677">
    <property type="entry name" value="Nucleotide-bd_a/b_plait_sf"/>
</dbReference>
<comment type="catalytic activity">
    <reaction evidence="8">
        <text>ATP + H2O = ADP + phosphate + H(+)</text>
        <dbReference type="Rhea" id="RHEA:13065"/>
        <dbReference type="ChEBI" id="CHEBI:15377"/>
        <dbReference type="ChEBI" id="CHEBI:15378"/>
        <dbReference type="ChEBI" id="CHEBI:30616"/>
        <dbReference type="ChEBI" id="CHEBI:43474"/>
        <dbReference type="ChEBI" id="CHEBI:456216"/>
        <dbReference type="EC" id="3.6.4.13"/>
    </reaction>
</comment>
<dbReference type="Gene3D" id="3.30.70.330">
    <property type="match status" value="1"/>
</dbReference>
<feature type="compositionally biased region" description="Basic and acidic residues" evidence="10">
    <location>
        <begin position="681"/>
        <end position="706"/>
    </location>
</feature>
<keyword evidence="5 8" id="KW-0067">ATP-binding</keyword>
<keyword evidence="1 8" id="KW-0963">Cytoplasm</keyword>
<keyword evidence="4 8" id="KW-0347">Helicase</keyword>
<evidence type="ECO:0000256" key="5">
    <source>
        <dbReference type="ARBA" id="ARBA00022840"/>
    </source>
</evidence>
<dbReference type="InterPro" id="IPR050547">
    <property type="entry name" value="DEAD_box_RNA_helicases"/>
</dbReference>
<dbReference type="PROSITE" id="PS51192">
    <property type="entry name" value="HELICASE_ATP_BIND_1"/>
    <property type="match status" value="1"/>
</dbReference>
<evidence type="ECO:0000313" key="14">
    <source>
        <dbReference type="EMBL" id="MET1488635.1"/>
    </source>
</evidence>
<evidence type="ECO:0000259" key="11">
    <source>
        <dbReference type="PROSITE" id="PS51192"/>
    </source>
</evidence>
<gene>
    <name evidence="8" type="primary">deaD</name>
    <name evidence="8" type="synonym">csdA</name>
    <name evidence="14" type="ORF">ABVT11_02265</name>
</gene>
<dbReference type="PANTHER" id="PTHR47963">
    <property type="entry name" value="DEAD-BOX ATP-DEPENDENT RNA HELICASE 47, MITOCHONDRIAL"/>
    <property type="match status" value="1"/>
</dbReference>
<evidence type="ECO:0000256" key="1">
    <source>
        <dbReference type="ARBA" id="ARBA00022490"/>
    </source>
</evidence>
<dbReference type="RefSeq" id="WP_345926922.1">
    <property type="nucleotide sequence ID" value="NZ_JBDIVF010000003.1"/>
</dbReference>
<dbReference type="PROSITE" id="PS51194">
    <property type="entry name" value="HELICASE_CTER"/>
    <property type="match status" value="1"/>
</dbReference>
<comment type="subcellular location">
    <subcellularLocation>
        <location evidence="8">Cytoplasm</location>
    </subcellularLocation>
</comment>
<evidence type="ECO:0000259" key="13">
    <source>
        <dbReference type="PROSITE" id="PS51195"/>
    </source>
</evidence>
<keyword evidence="15" id="KW-1185">Reference proteome</keyword>
<sequence length="718" mass="80758">MTDTVDTFSALELSAPILRALADVGYETPSPIQAACIPHLLTGGDILGEAQTGTGKTAAFALPLLERLDPAIRSPQILVLTPTRELAIQVAEAFQKYARYLRDFHVLPIYGGQSMVVQLRQLQRGAQVIVGTPGRVMDHLERKSLDLTALKALVLDEADEMLRMGFIDDVEWILKHTPDTRQTALFSATMPDAIRRVAHTYLKSPQEVKIKASTSTVAAITQRYWQVRGVNKLDALTRILEVEDSFDAAIIFVRTKIATEELADKLEARGYAAAAINGDMNQGMRERVIEQLKAGTLDILVATDVAARGIDVPRITHVINYDIPYDTEAYVHRIGRTGRAGRQGVAILFVAPRERGMLRAIERATRQPIEQISLPTREDVEGRRIAQLKQKVLDAIEAEDMQYFGEVLDQLAEENDLTLEDIAPALLFMAQKERPLKVEEHGRGWDVATAPADAPRKFDGGSFTERSDQDSRPQRFEREERAPRERAPRHDFGQDSQTQRYRIEVGRAHGVMPKEIVGAIANEGGIDGRMIGQIDLFDEFSTVDLPRLPEPLLGVLKRTRVRGQAINIRPLAEGERYEKTRAPREHRPRDAYEDRLPTRSNRESDTFASPRGRGDQPPRREFERSSERPRSFEDRPRRQDDRSGSFERSSRTPSGETPARKPYSPDRSARSFGDAPPKRAFARDDKPSGGRDFPPRSEFRSDDKPRTAFKSGKPKKNW</sequence>
<feature type="domain" description="DEAD-box RNA helicase Q" evidence="13">
    <location>
        <begin position="6"/>
        <end position="34"/>
    </location>
</feature>
<dbReference type="CDD" id="cd12499">
    <property type="entry name" value="RRM_EcCsdA_like"/>
    <property type="match status" value="1"/>
</dbReference>
<evidence type="ECO:0000259" key="12">
    <source>
        <dbReference type="PROSITE" id="PS51194"/>
    </source>
</evidence>
<dbReference type="InterPro" id="IPR000629">
    <property type="entry name" value="RNA-helicase_DEAD-box_CS"/>
</dbReference>
<dbReference type="InterPro" id="IPR011545">
    <property type="entry name" value="DEAD/DEAH_box_helicase_dom"/>
</dbReference>
<feature type="compositionally biased region" description="Basic and acidic residues" evidence="10">
    <location>
        <begin position="574"/>
        <end position="605"/>
    </location>
</feature>
<name>A0ABV2CL57_9RHOO</name>
<dbReference type="CDD" id="cd18787">
    <property type="entry name" value="SF2_C_DEAD"/>
    <property type="match status" value="1"/>
</dbReference>
<dbReference type="Pfam" id="PF25399">
    <property type="entry name" value="DeaD_dimer"/>
    <property type="match status" value="1"/>
</dbReference>
<dbReference type="Pfam" id="PF00270">
    <property type="entry name" value="DEAD"/>
    <property type="match status" value="1"/>
</dbReference>
<comment type="caution">
    <text evidence="14">The sequence shown here is derived from an EMBL/GenBank/DDBJ whole genome shotgun (WGS) entry which is preliminary data.</text>
</comment>
<evidence type="ECO:0000256" key="6">
    <source>
        <dbReference type="ARBA" id="ARBA00022884"/>
    </source>
</evidence>
<feature type="region of interest" description="Disordered" evidence="10">
    <location>
        <begin position="439"/>
        <end position="498"/>
    </location>
</feature>
<dbReference type="InterPro" id="IPR001650">
    <property type="entry name" value="Helicase_C-like"/>
</dbReference>
<feature type="domain" description="Helicase C-terminal" evidence="12">
    <location>
        <begin position="235"/>
        <end position="380"/>
    </location>
</feature>
<dbReference type="EC" id="3.6.4.13" evidence="8"/>
<dbReference type="InterPro" id="IPR014001">
    <property type="entry name" value="Helicase_ATP-bd"/>
</dbReference>
<dbReference type="InterPro" id="IPR034415">
    <property type="entry name" value="CsdA_RRM"/>
</dbReference>
<dbReference type="EMBL" id="JBEWLZ010000001">
    <property type="protein sequence ID" value="MET1488635.1"/>
    <property type="molecule type" value="Genomic_DNA"/>
</dbReference>
<keyword evidence="3 8" id="KW-0378">Hydrolase</keyword>
<evidence type="ECO:0000256" key="8">
    <source>
        <dbReference type="HAMAP-Rule" id="MF_00964"/>
    </source>
</evidence>
<feature type="region of interest" description="Disordered" evidence="10">
    <location>
        <begin position="574"/>
        <end position="718"/>
    </location>
</feature>
<dbReference type="InterPro" id="IPR005580">
    <property type="entry name" value="DbpA/CsdA_RNA-bd_dom"/>
</dbReference>
<dbReference type="SMART" id="SM00487">
    <property type="entry name" value="DEXDc"/>
    <property type="match status" value="1"/>
</dbReference>
<feature type="domain" description="Helicase ATP-binding" evidence="11">
    <location>
        <begin position="37"/>
        <end position="208"/>
    </location>
</feature>
<dbReference type="HAMAP" id="MF_00964">
    <property type="entry name" value="DEAD_helicase_DeaD"/>
    <property type="match status" value="1"/>
</dbReference>
<dbReference type="Gene3D" id="3.40.50.300">
    <property type="entry name" value="P-loop containing nucleotide triphosphate hydrolases"/>
    <property type="match status" value="2"/>
</dbReference>
<proteinExistence type="inferred from homology"/>
<keyword evidence="6 8" id="KW-0694">RNA-binding</keyword>
<evidence type="ECO:0000256" key="3">
    <source>
        <dbReference type="ARBA" id="ARBA00022801"/>
    </source>
</evidence>
<dbReference type="PROSITE" id="PS51195">
    <property type="entry name" value="Q_MOTIF"/>
    <property type="match status" value="1"/>
</dbReference>
<dbReference type="InterPro" id="IPR027417">
    <property type="entry name" value="P-loop_NTPase"/>
</dbReference>
<dbReference type="Pfam" id="PF00271">
    <property type="entry name" value="Helicase_C"/>
    <property type="match status" value="1"/>
</dbReference>
<dbReference type="Proteomes" id="UP001548590">
    <property type="component" value="Unassembled WGS sequence"/>
</dbReference>
<organism evidence="14 15">
    <name type="scientific">Uliginosibacterium paludis</name>
    <dbReference type="NCBI Taxonomy" id="1615952"/>
    <lineage>
        <taxon>Bacteria</taxon>
        <taxon>Pseudomonadati</taxon>
        <taxon>Pseudomonadota</taxon>
        <taxon>Betaproteobacteria</taxon>
        <taxon>Rhodocyclales</taxon>
        <taxon>Zoogloeaceae</taxon>
        <taxon>Uliginosibacterium</taxon>
    </lineage>
</organism>
<evidence type="ECO:0000256" key="4">
    <source>
        <dbReference type="ARBA" id="ARBA00022806"/>
    </source>
</evidence>
<comment type="similarity">
    <text evidence="8">Belongs to the DEAD box helicase family. DeaD/CsdA subfamily.</text>
</comment>
<dbReference type="InterPro" id="IPR014014">
    <property type="entry name" value="RNA_helicase_DEAD_Q_motif"/>
</dbReference>
<dbReference type="InterPro" id="IPR044742">
    <property type="entry name" value="DEAD/DEAH_RhlB"/>
</dbReference>
<evidence type="ECO:0000256" key="10">
    <source>
        <dbReference type="SAM" id="MobiDB-lite"/>
    </source>
</evidence>
<comment type="function">
    <text evidence="8">DEAD-box RNA helicase involved in various cellular processes at low temperature, including ribosome biogenesis, mRNA degradation and translation initiation.</text>
</comment>
<dbReference type="InterPro" id="IPR057325">
    <property type="entry name" value="DeaD_dimer"/>
</dbReference>
<evidence type="ECO:0000256" key="2">
    <source>
        <dbReference type="ARBA" id="ARBA00022741"/>
    </source>
</evidence>
<dbReference type="SUPFAM" id="SSF52540">
    <property type="entry name" value="P-loop containing nucleoside triphosphate hydrolases"/>
    <property type="match status" value="1"/>
</dbReference>
<accession>A0ABV2CL57</accession>
<protein>
    <recommendedName>
        <fullName evidence="8">ATP-dependent RNA helicase DeaD</fullName>
        <ecNumber evidence="8">3.6.4.13</ecNumber>
    </recommendedName>
    <alternativeName>
        <fullName evidence="8">Cold-shock DEAD box protein A</fullName>
    </alternativeName>
</protein>
<keyword evidence="7 8" id="KW-0346">Stress response</keyword>
<reference evidence="14 15" key="1">
    <citation type="submission" date="2024-07" db="EMBL/GenBank/DDBJ databases">
        <title>Uliginosibacterium paludis KCTC:42655.</title>
        <authorList>
            <person name="Kim M.K."/>
        </authorList>
    </citation>
    <scope>NUCLEOTIDE SEQUENCE [LARGE SCALE GENOMIC DNA]</scope>
    <source>
        <strain evidence="14 15">KCTC 42655</strain>
    </source>
</reference>
<keyword evidence="2 8" id="KW-0547">Nucleotide-binding</keyword>
<dbReference type="CDD" id="cd00268">
    <property type="entry name" value="DEADc"/>
    <property type="match status" value="1"/>
</dbReference>
<feature type="short sequence motif" description="Q motif" evidence="9">
    <location>
        <begin position="6"/>
        <end position="34"/>
    </location>
</feature>
<evidence type="ECO:0000313" key="15">
    <source>
        <dbReference type="Proteomes" id="UP001548590"/>
    </source>
</evidence>
<evidence type="ECO:0000256" key="7">
    <source>
        <dbReference type="ARBA" id="ARBA00023016"/>
    </source>
</evidence>
<evidence type="ECO:0000256" key="9">
    <source>
        <dbReference type="PROSITE-ProRule" id="PRU00552"/>
    </source>
</evidence>
<dbReference type="InterPro" id="IPR028618">
    <property type="entry name" value="DEAD_helicase_DeaD"/>
</dbReference>
<dbReference type="SMART" id="SM00490">
    <property type="entry name" value="HELICc"/>
    <property type="match status" value="1"/>
</dbReference>
<dbReference type="PROSITE" id="PS00039">
    <property type="entry name" value="DEAD_ATP_HELICASE"/>
    <property type="match status" value="1"/>
</dbReference>
<feature type="compositionally biased region" description="Basic and acidic residues" evidence="10">
    <location>
        <begin position="612"/>
        <end position="650"/>
    </location>
</feature>
<feature type="compositionally biased region" description="Basic and acidic residues" evidence="10">
    <location>
        <begin position="454"/>
        <end position="493"/>
    </location>
</feature>
<dbReference type="GO" id="GO:0004386">
    <property type="term" value="F:helicase activity"/>
    <property type="evidence" value="ECO:0007669"/>
    <property type="project" value="UniProtKB-KW"/>
</dbReference>
<dbReference type="Pfam" id="PF03880">
    <property type="entry name" value="DbpA"/>
    <property type="match status" value="1"/>
</dbReference>